<organism evidence="1 2">
    <name type="scientific">Glycocaulis alkaliphilus</name>
    <dbReference type="NCBI Taxonomy" id="1434191"/>
    <lineage>
        <taxon>Bacteria</taxon>
        <taxon>Pseudomonadati</taxon>
        <taxon>Pseudomonadota</taxon>
        <taxon>Alphaproteobacteria</taxon>
        <taxon>Maricaulales</taxon>
        <taxon>Maricaulaceae</taxon>
        <taxon>Glycocaulis</taxon>
    </lineage>
</organism>
<keyword evidence="2" id="KW-1185">Reference proteome</keyword>
<dbReference type="Pfam" id="PF09839">
    <property type="entry name" value="DUF2066"/>
    <property type="match status" value="1"/>
</dbReference>
<protein>
    <submittedName>
        <fullName evidence="1">Uncharacterized protein</fullName>
    </submittedName>
</protein>
<dbReference type="EMBL" id="CP018911">
    <property type="protein sequence ID" value="AZU03378.1"/>
    <property type="molecule type" value="Genomic_DNA"/>
</dbReference>
<dbReference type="InterPro" id="IPR018642">
    <property type="entry name" value="DUF2066"/>
</dbReference>
<dbReference type="Proteomes" id="UP000286954">
    <property type="component" value="Chromosome"/>
</dbReference>
<evidence type="ECO:0000313" key="1">
    <source>
        <dbReference type="EMBL" id="AZU03378.1"/>
    </source>
</evidence>
<dbReference type="OrthoDB" id="7928976at2"/>
<evidence type="ECO:0000313" key="2">
    <source>
        <dbReference type="Proteomes" id="UP000286954"/>
    </source>
</evidence>
<dbReference type="KEGG" id="gak:X907_0834"/>
<reference evidence="1 2" key="1">
    <citation type="submission" date="2016-12" db="EMBL/GenBank/DDBJ databases">
        <title>The genome of dimorphic prosthecate Glycocaulis alkaliphilus 6b-8t, isolated from crude oil dictates its adaptability in petroleum environments.</title>
        <authorList>
            <person name="Wu X.-L."/>
            <person name="Geng S."/>
        </authorList>
    </citation>
    <scope>NUCLEOTIDE SEQUENCE [LARGE SCALE GENOMIC DNA]</scope>
    <source>
        <strain evidence="1 2">6B-8</strain>
    </source>
</reference>
<gene>
    <name evidence="1" type="ORF">X907_0834</name>
</gene>
<dbReference type="AlphaFoldDB" id="A0A3T0E8C1"/>
<name>A0A3T0E8C1_9PROT</name>
<dbReference type="RefSeq" id="WP_127565776.1">
    <property type="nucleotide sequence ID" value="NZ_BMFB01000002.1"/>
</dbReference>
<proteinExistence type="predicted"/>
<accession>A0A3T0E8C1</accession>
<sequence length="369" mass="39304">MTHLTHRTQAAAAALLTAILCVAFLAMPASAQDVFTVTGVPVDERAGTTTEAQAAAFRSGQIAAAQALLERLTLPEDRINGGVTSIPADVAQEMVAGLQVADERRSANRYIANMTVNFDARSVRSYLRGQNIPFVESQAARTLVIPVVERDGSAGLWGGSWYEAWLSGAHANALTPFIGLGSRMTGEGDDAVPVGRNVINASIVQSGDEFALRELAALYGVTRVAVITAREGEGIIRASGTVYDFSGPDAVASELESAASQSGYNELARRIVQTAQEGWKREVVVRGGEASEITVSVLYDSIGQWRSLQRAITGASLISNARLDAVTTTGAVMTITHRGERAQLVRELAQRGARLEEERGLGWVARPRN</sequence>